<protein>
    <submittedName>
        <fullName evidence="1">Uncharacterized protein</fullName>
    </submittedName>
</protein>
<accession>A0AAV1HZT5</accession>
<dbReference type="EMBL" id="CAUYUE010000004">
    <property type="protein sequence ID" value="CAK0767510.1"/>
    <property type="molecule type" value="Genomic_DNA"/>
</dbReference>
<gene>
    <name evidence="1" type="ORF">CVIRNUC_003469</name>
</gene>
<keyword evidence="2" id="KW-1185">Reference proteome</keyword>
<name>A0AAV1HZT5_9CHLO</name>
<organism evidence="1 2">
    <name type="scientific">Coccomyxa viridis</name>
    <dbReference type="NCBI Taxonomy" id="1274662"/>
    <lineage>
        <taxon>Eukaryota</taxon>
        <taxon>Viridiplantae</taxon>
        <taxon>Chlorophyta</taxon>
        <taxon>core chlorophytes</taxon>
        <taxon>Trebouxiophyceae</taxon>
        <taxon>Trebouxiophyceae incertae sedis</taxon>
        <taxon>Coccomyxaceae</taxon>
        <taxon>Coccomyxa</taxon>
    </lineage>
</organism>
<reference evidence="1 2" key="1">
    <citation type="submission" date="2023-10" db="EMBL/GenBank/DDBJ databases">
        <authorList>
            <person name="Maclean D."/>
            <person name="Macfadyen A."/>
        </authorList>
    </citation>
    <scope>NUCLEOTIDE SEQUENCE [LARGE SCALE GENOMIC DNA]</scope>
</reference>
<comment type="caution">
    <text evidence="1">The sequence shown here is derived from an EMBL/GenBank/DDBJ whole genome shotgun (WGS) entry which is preliminary data.</text>
</comment>
<evidence type="ECO:0000313" key="1">
    <source>
        <dbReference type="EMBL" id="CAK0767510.1"/>
    </source>
</evidence>
<dbReference type="Proteomes" id="UP001314263">
    <property type="component" value="Unassembled WGS sequence"/>
</dbReference>
<evidence type="ECO:0000313" key="2">
    <source>
        <dbReference type="Proteomes" id="UP001314263"/>
    </source>
</evidence>
<dbReference type="AlphaFoldDB" id="A0AAV1HZT5"/>
<sequence length="248" mass="26581">MGRWRSWSRTRRTDRLLGTRRVDRSSGGVVEALAGGGVLCKVHRTVAVDIYALRICTRLEQGQEDPALPEPGREMECGLLIAVGQGEIGVTLSDEKQGLLDVASGDLQQEVGLLSFTLLSGQTSNPSRCRKQMLSKSLVGWQRGIAVEKILVAGPKPDTVNRSALLNLLRRVLPHSRVPGAAVLTEVSEAFEVTSSCGATSGIFVPGTALLMEVAEAFEATVESSEARDFLVPPGAARLMEVAEAFKI</sequence>
<proteinExistence type="predicted"/>